<evidence type="ECO:0000313" key="5">
    <source>
        <dbReference type="Proteomes" id="UP000095287"/>
    </source>
</evidence>
<dbReference type="InterPro" id="IPR016073">
    <property type="entry name" value="Skp1_comp_POZ"/>
</dbReference>
<dbReference type="InterPro" id="IPR011333">
    <property type="entry name" value="SKP1/BTB/POZ_sf"/>
</dbReference>
<evidence type="ECO:0000259" key="4">
    <source>
        <dbReference type="Pfam" id="PF03931"/>
    </source>
</evidence>
<evidence type="ECO:0000256" key="3">
    <source>
        <dbReference type="PIRNR" id="PIRNR028729"/>
    </source>
</evidence>
<dbReference type="SMART" id="SM00512">
    <property type="entry name" value="Skp1"/>
    <property type="match status" value="1"/>
</dbReference>
<dbReference type="Proteomes" id="UP000095287">
    <property type="component" value="Unplaced"/>
</dbReference>
<dbReference type="AlphaFoldDB" id="A0A1I8ARS2"/>
<comment type="similarity">
    <text evidence="1 3">Belongs to the SKP1 family.</text>
</comment>
<dbReference type="PANTHER" id="PTHR11165">
    <property type="entry name" value="SKP1"/>
    <property type="match status" value="1"/>
</dbReference>
<keyword evidence="5" id="KW-1185">Reference proteome</keyword>
<dbReference type="InterPro" id="IPR001232">
    <property type="entry name" value="SKP1-like"/>
</dbReference>
<comment type="function">
    <text evidence="3">Probable essential component of SCF (SKP1-CUL1-F-box protein) E3 ubiquitin-protein ligase complexes, which mediate the ubiquitination and subsequent proteasomal degradation of target proteins. Regulates cell proliferation during embryonic and larval development.</text>
</comment>
<organism evidence="5 6">
    <name type="scientific">Steinernema glaseri</name>
    <dbReference type="NCBI Taxonomy" id="37863"/>
    <lineage>
        <taxon>Eukaryota</taxon>
        <taxon>Metazoa</taxon>
        <taxon>Ecdysozoa</taxon>
        <taxon>Nematoda</taxon>
        <taxon>Chromadorea</taxon>
        <taxon>Rhabditida</taxon>
        <taxon>Tylenchina</taxon>
        <taxon>Panagrolaimomorpha</taxon>
        <taxon>Strongyloidoidea</taxon>
        <taxon>Steinernematidae</taxon>
        <taxon>Steinernema</taxon>
    </lineage>
</organism>
<dbReference type="WBParaSite" id="L893_g8506.t1">
    <property type="protein sequence ID" value="L893_g8506.t1"/>
    <property type="gene ID" value="L893_g8506"/>
</dbReference>
<name>A0A1I8ARS2_9BILA</name>
<dbReference type="Pfam" id="PF03931">
    <property type="entry name" value="Skp1_POZ"/>
    <property type="match status" value="1"/>
</dbReference>
<dbReference type="InterPro" id="IPR016897">
    <property type="entry name" value="SKP1"/>
</dbReference>
<accession>A0A1I8ARS2</accession>
<dbReference type="SUPFAM" id="SSF81382">
    <property type="entry name" value="Skp1 dimerisation domain-like"/>
    <property type="match status" value="1"/>
</dbReference>
<sequence length="152" mass="17419">MATFKLVSCDGEIVDISERALQQSVMLRQMLQETHGDAEAAIPVHNVDGPTTRRVVKWCEAHKLDPLPEVESRDVGPRPAPPTFEMPRWDREFFAELSIADVAKLVMAANYLEITWLYKFCCKHIFAEYIKDRPVEELRTIFESREAVSSLP</sequence>
<comment type="pathway">
    <text evidence="3">Protein modification; protein ubiquitination.</text>
</comment>
<dbReference type="Gene3D" id="3.30.710.10">
    <property type="entry name" value="Potassium Channel Kv1.1, Chain A"/>
    <property type="match status" value="1"/>
</dbReference>
<evidence type="ECO:0000256" key="2">
    <source>
        <dbReference type="ARBA" id="ARBA00022786"/>
    </source>
</evidence>
<dbReference type="UniPathway" id="UPA00143"/>
<proteinExistence type="inferred from homology"/>
<dbReference type="GO" id="GO:0016567">
    <property type="term" value="P:protein ubiquitination"/>
    <property type="evidence" value="ECO:0007669"/>
    <property type="project" value="UniProtKB-UniPathway"/>
</dbReference>
<dbReference type="PIRSF" id="PIRSF028729">
    <property type="entry name" value="E3_ubiquit_lig_SCF_Skp"/>
    <property type="match status" value="1"/>
</dbReference>
<protein>
    <recommendedName>
        <fullName evidence="3">Skp1-related protein</fullName>
    </recommendedName>
</protein>
<reference evidence="6" key="1">
    <citation type="submission" date="2016-11" db="UniProtKB">
        <authorList>
            <consortium name="WormBaseParasite"/>
        </authorList>
    </citation>
    <scope>IDENTIFICATION</scope>
</reference>
<evidence type="ECO:0000256" key="1">
    <source>
        <dbReference type="ARBA" id="ARBA00009993"/>
    </source>
</evidence>
<keyword evidence="2 3" id="KW-0833">Ubl conjugation pathway</keyword>
<evidence type="ECO:0000313" key="6">
    <source>
        <dbReference type="WBParaSite" id="L893_g8506.t1"/>
    </source>
</evidence>
<dbReference type="GO" id="GO:0006511">
    <property type="term" value="P:ubiquitin-dependent protein catabolic process"/>
    <property type="evidence" value="ECO:0007669"/>
    <property type="project" value="InterPro"/>
</dbReference>
<dbReference type="SUPFAM" id="SSF54695">
    <property type="entry name" value="POZ domain"/>
    <property type="match status" value="1"/>
</dbReference>
<dbReference type="InterPro" id="IPR036296">
    <property type="entry name" value="SKP1-like_dim_sf"/>
</dbReference>
<feature type="domain" description="SKP1 component POZ" evidence="4">
    <location>
        <begin position="4"/>
        <end position="63"/>
    </location>
</feature>